<feature type="transmembrane region" description="Helical" evidence="7">
    <location>
        <begin position="237"/>
        <end position="262"/>
    </location>
</feature>
<keyword evidence="3 7" id="KW-0812">Transmembrane</keyword>
<evidence type="ECO:0000313" key="9">
    <source>
        <dbReference type="EMBL" id="BCJ42131.1"/>
    </source>
</evidence>
<dbReference type="RefSeq" id="WP_189334330.1">
    <property type="nucleotide sequence ID" value="NZ_AP023356.1"/>
</dbReference>
<evidence type="ECO:0000313" key="10">
    <source>
        <dbReference type="Proteomes" id="UP000676967"/>
    </source>
</evidence>
<feature type="transmembrane region" description="Helical" evidence="7">
    <location>
        <begin position="290"/>
        <end position="317"/>
    </location>
</feature>
<evidence type="ECO:0000256" key="1">
    <source>
        <dbReference type="ARBA" id="ARBA00004651"/>
    </source>
</evidence>
<dbReference type="EMBL" id="AP023356">
    <property type="protein sequence ID" value="BCJ42131.1"/>
    <property type="molecule type" value="Genomic_DNA"/>
</dbReference>
<evidence type="ECO:0000256" key="6">
    <source>
        <dbReference type="ARBA" id="ARBA00038076"/>
    </source>
</evidence>
<comment type="similarity">
    <text evidence="6">Belongs to the ABC-4 integral membrane protein family.</text>
</comment>
<keyword evidence="10" id="KW-1185">Reference proteome</keyword>
<dbReference type="Pfam" id="PF02687">
    <property type="entry name" value="FtsX"/>
    <property type="match status" value="2"/>
</dbReference>
<reference evidence="9 10" key="1">
    <citation type="submission" date="2020-08" db="EMBL/GenBank/DDBJ databases">
        <title>Whole genome shotgun sequence of Actinoplanes ianthinogenes NBRC 13996.</title>
        <authorList>
            <person name="Komaki H."/>
            <person name="Tamura T."/>
        </authorList>
    </citation>
    <scope>NUCLEOTIDE SEQUENCE [LARGE SCALE GENOMIC DNA]</scope>
    <source>
        <strain evidence="9 10">NBRC 13996</strain>
    </source>
</reference>
<keyword evidence="5 7" id="KW-0472">Membrane</keyword>
<feature type="transmembrane region" description="Helical" evidence="7">
    <location>
        <begin position="465"/>
        <end position="487"/>
    </location>
</feature>
<feature type="transmembrane region" description="Helical" evidence="7">
    <location>
        <begin position="378"/>
        <end position="400"/>
    </location>
</feature>
<evidence type="ECO:0000256" key="5">
    <source>
        <dbReference type="ARBA" id="ARBA00023136"/>
    </source>
</evidence>
<feature type="transmembrane region" description="Helical" evidence="7">
    <location>
        <begin position="337"/>
        <end position="357"/>
    </location>
</feature>
<dbReference type="PANTHER" id="PTHR30572:SF4">
    <property type="entry name" value="ABC TRANSPORTER PERMEASE YTRF"/>
    <property type="match status" value="1"/>
</dbReference>
<feature type="transmembrane region" description="Helical" evidence="7">
    <location>
        <begin position="756"/>
        <end position="779"/>
    </location>
</feature>
<feature type="transmembrane region" description="Helical" evidence="7">
    <location>
        <begin position="412"/>
        <end position="435"/>
    </location>
</feature>
<dbReference type="InterPro" id="IPR050250">
    <property type="entry name" value="Macrolide_Exporter_MacB"/>
</dbReference>
<sequence>MLILALATLRLRWRSFAGTLVALALGSALVAALGQVLATTAGGPDRGPQRYRDVPVVVVGTDELSVPTWRGAATAPLAQRSGVPAELVAGLPGAVADRVFPATLADGDGPSVGRPFSALPAAGQRLIAGRAPAADDEVVVSAGARPGDRVRVVTAAGVREYTVTGLCSPAREVSLFFTDARAAQLSPRVDALLVQQPADRVRAVAGDRGRVLTGDDRGRLDPDRDSDDDARNNANTIVGIALGFAVFIAIAVVATTFAFAVGQRRREMALLRAAGATPGQIRRMLYAEALIVAAVAAAAGATAGPYAAPAVLDWLVARHLAPDWIHEVSESGAPAHWAFLSGVLVALLAVLTSAWRASRIRPAEALAENAAPARPMPLPRLLIGLGTLATALVCIAVTAVGDPASGTNRKTYMPVLMLLVTAAALLAPAVVRPTARLLTWPLRRRGGVVGKLVAAAATSSARRTAALATPVLMTVALPAALLTASAMTDTAKTVIQAGSVRADYLVLPDGAAGLDAELVARLHAVPGAVVSTITETSVYTLEGDSVLIQRPAEGTESIPDDGIAVEGDWGYREGDTVRLWLAGGTETRLRVLRVLPPGAPTAAYLSPRNAGGGPPAKALVEIRPGSDAKAVETALRQAAEGHRATVVSKRQWTAGTAAGRSGASRLGLLLVLGILVTYTFIALVNTLVMSAPDRAGERNTMRLLGAGHGQILGYAVSESLVCVGVGVVLATGVTAAGIAGLWVTLLPVTGPLPIDVSWTVLGAVIGACVLVATVLPAVLERGARSPLRA</sequence>
<accession>A0ABM7LS56</accession>
<evidence type="ECO:0000256" key="4">
    <source>
        <dbReference type="ARBA" id="ARBA00022989"/>
    </source>
</evidence>
<keyword evidence="4 7" id="KW-1133">Transmembrane helix</keyword>
<name>A0ABM7LS56_9ACTN</name>
<feature type="domain" description="ABC3 transporter permease C-terminal" evidence="8">
    <location>
        <begin position="671"/>
        <end position="775"/>
    </location>
</feature>
<dbReference type="Proteomes" id="UP000676967">
    <property type="component" value="Chromosome"/>
</dbReference>
<comment type="subcellular location">
    <subcellularLocation>
        <location evidence="1">Cell membrane</location>
        <topology evidence="1">Multi-pass membrane protein</topology>
    </subcellularLocation>
</comment>
<gene>
    <name evidence="9" type="ORF">Aiant_27880</name>
</gene>
<protein>
    <recommendedName>
        <fullName evidence="8">ABC3 transporter permease C-terminal domain-containing protein</fullName>
    </recommendedName>
</protein>
<evidence type="ECO:0000259" key="8">
    <source>
        <dbReference type="Pfam" id="PF02687"/>
    </source>
</evidence>
<feature type="transmembrane region" description="Helical" evidence="7">
    <location>
        <begin position="666"/>
        <end position="690"/>
    </location>
</feature>
<evidence type="ECO:0000256" key="3">
    <source>
        <dbReference type="ARBA" id="ARBA00022692"/>
    </source>
</evidence>
<feature type="domain" description="ABC3 transporter permease C-terminal" evidence="8">
    <location>
        <begin position="240"/>
        <end position="361"/>
    </location>
</feature>
<dbReference type="PANTHER" id="PTHR30572">
    <property type="entry name" value="MEMBRANE COMPONENT OF TRANSPORTER-RELATED"/>
    <property type="match status" value="1"/>
</dbReference>
<dbReference type="InterPro" id="IPR003838">
    <property type="entry name" value="ABC3_permease_C"/>
</dbReference>
<proteinExistence type="inferred from homology"/>
<evidence type="ECO:0000256" key="2">
    <source>
        <dbReference type="ARBA" id="ARBA00022475"/>
    </source>
</evidence>
<keyword evidence="2" id="KW-1003">Cell membrane</keyword>
<organism evidence="9 10">
    <name type="scientific">Actinoplanes ianthinogenes</name>
    <dbReference type="NCBI Taxonomy" id="122358"/>
    <lineage>
        <taxon>Bacteria</taxon>
        <taxon>Bacillati</taxon>
        <taxon>Actinomycetota</taxon>
        <taxon>Actinomycetes</taxon>
        <taxon>Micromonosporales</taxon>
        <taxon>Micromonosporaceae</taxon>
        <taxon>Actinoplanes</taxon>
    </lineage>
</organism>
<evidence type="ECO:0000256" key="7">
    <source>
        <dbReference type="SAM" id="Phobius"/>
    </source>
</evidence>
<feature type="transmembrane region" description="Helical" evidence="7">
    <location>
        <begin position="711"/>
        <end position="744"/>
    </location>
</feature>